<comment type="similarity">
    <text evidence="4">Belongs to the PPR family. P subfamily.</text>
</comment>
<dbReference type="PANTHER" id="PTHR13547">
    <property type="match status" value="1"/>
</dbReference>
<keyword evidence="12" id="KW-0809">Transit peptide</keyword>
<dbReference type="AlphaFoldDB" id="A0A1Z5RGU8"/>
<dbReference type="Gramene" id="OQU82655">
    <property type="protein sequence ID" value="OQU82655"/>
    <property type="gene ID" value="SORBI_3006G281066"/>
</dbReference>
<dbReference type="Gene3D" id="1.25.40.10">
    <property type="entry name" value="Tetratricopeptide repeat domain"/>
    <property type="match status" value="1"/>
</dbReference>
<dbReference type="Pfam" id="PF16953">
    <property type="entry name" value="PRORP"/>
    <property type="match status" value="1"/>
</dbReference>
<feature type="domain" description="PRORP" evidence="14">
    <location>
        <begin position="1"/>
        <end position="70"/>
    </location>
</feature>
<keyword evidence="9" id="KW-0378">Hydrolase</keyword>
<dbReference type="Gene3D" id="3.40.50.11980">
    <property type="match status" value="1"/>
</dbReference>
<dbReference type="PANTHER" id="PTHR13547:SF1">
    <property type="entry name" value="MITOCHONDRIAL RIBONUCLEASE P CATALYTIC SUBUNIT"/>
    <property type="match status" value="1"/>
</dbReference>
<dbReference type="InterPro" id="IPR031595">
    <property type="entry name" value="PRORP_C"/>
</dbReference>
<evidence type="ECO:0000256" key="1">
    <source>
        <dbReference type="ARBA" id="ARBA00000928"/>
    </source>
</evidence>
<evidence type="ECO:0000256" key="12">
    <source>
        <dbReference type="ARBA" id="ARBA00022946"/>
    </source>
</evidence>
<dbReference type="GO" id="GO:0008033">
    <property type="term" value="P:tRNA processing"/>
    <property type="evidence" value="ECO:0007669"/>
    <property type="project" value="UniProtKB-KW"/>
</dbReference>
<comment type="catalytic activity">
    <reaction evidence="1">
        <text>Endonucleolytic cleavage of RNA, removing 5'-extranucleotides from tRNA precursor.</text>
        <dbReference type="EC" id="3.1.26.5"/>
    </reaction>
</comment>
<evidence type="ECO:0000256" key="7">
    <source>
        <dbReference type="ARBA" id="ARBA00022722"/>
    </source>
</evidence>
<proteinExistence type="inferred from homology"/>
<dbReference type="EMBL" id="CM000765">
    <property type="protein sequence ID" value="OQU82655.1"/>
    <property type="molecule type" value="Genomic_DNA"/>
</dbReference>
<comment type="cofactor">
    <cofactor evidence="2">
        <name>Mg(2+)</name>
        <dbReference type="ChEBI" id="CHEBI:18420"/>
    </cofactor>
</comment>
<evidence type="ECO:0000256" key="13">
    <source>
        <dbReference type="ARBA" id="ARBA00023128"/>
    </source>
</evidence>
<keyword evidence="6" id="KW-0819">tRNA processing</keyword>
<evidence type="ECO:0000313" key="15">
    <source>
        <dbReference type="EMBL" id="OQU82655.1"/>
    </source>
</evidence>
<evidence type="ECO:0000256" key="5">
    <source>
        <dbReference type="ARBA" id="ARBA00012179"/>
    </source>
</evidence>
<dbReference type="InParanoid" id="A0A1Z5RGU8"/>
<evidence type="ECO:0000259" key="14">
    <source>
        <dbReference type="Pfam" id="PF16953"/>
    </source>
</evidence>
<organism evidence="15 16">
    <name type="scientific">Sorghum bicolor</name>
    <name type="common">Sorghum</name>
    <name type="synonym">Sorghum vulgare</name>
    <dbReference type="NCBI Taxonomy" id="4558"/>
    <lineage>
        <taxon>Eukaryota</taxon>
        <taxon>Viridiplantae</taxon>
        <taxon>Streptophyta</taxon>
        <taxon>Embryophyta</taxon>
        <taxon>Tracheophyta</taxon>
        <taxon>Spermatophyta</taxon>
        <taxon>Magnoliopsida</taxon>
        <taxon>Liliopsida</taxon>
        <taxon>Poales</taxon>
        <taxon>Poaceae</taxon>
        <taxon>PACMAD clade</taxon>
        <taxon>Panicoideae</taxon>
        <taxon>Andropogonodae</taxon>
        <taxon>Andropogoneae</taxon>
        <taxon>Sorghinae</taxon>
        <taxon>Sorghum</taxon>
    </lineage>
</organism>
<dbReference type="OMA" id="TQESEQG"/>
<protein>
    <recommendedName>
        <fullName evidence="5">ribonuclease P</fullName>
        <ecNumber evidence="5">3.1.26.5</ecNumber>
    </recommendedName>
</protein>
<comment type="subcellular location">
    <subcellularLocation>
        <location evidence="3">Mitochondrion</location>
    </subcellularLocation>
</comment>
<sequence length="77" mass="9009">MRDHLFQLLGTSFFPRWKEKHQVRLTFSGRGPTLHLPPPYSIVIQESEDGSWHVPTTTGDDIEKPRQWMCTTRKSSK</sequence>
<evidence type="ECO:0000256" key="6">
    <source>
        <dbReference type="ARBA" id="ARBA00022694"/>
    </source>
</evidence>
<accession>A0A1Z5RGU8</accession>
<dbReference type="GO" id="GO:0005739">
    <property type="term" value="C:mitochondrion"/>
    <property type="evidence" value="ECO:0007669"/>
    <property type="project" value="UniProtKB-SubCell"/>
</dbReference>
<keyword evidence="10" id="KW-0862">Zinc</keyword>
<keyword evidence="11" id="KW-0460">Magnesium</keyword>
<reference evidence="15 16" key="1">
    <citation type="journal article" date="2009" name="Nature">
        <title>The Sorghum bicolor genome and the diversification of grasses.</title>
        <authorList>
            <person name="Paterson A.H."/>
            <person name="Bowers J.E."/>
            <person name="Bruggmann R."/>
            <person name="Dubchak I."/>
            <person name="Grimwood J."/>
            <person name="Gundlach H."/>
            <person name="Haberer G."/>
            <person name="Hellsten U."/>
            <person name="Mitros T."/>
            <person name="Poliakov A."/>
            <person name="Schmutz J."/>
            <person name="Spannagl M."/>
            <person name="Tang H."/>
            <person name="Wang X."/>
            <person name="Wicker T."/>
            <person name="Bharti A.K."/>
            <person name="Chapman J."/>
            <person name="Feltus F.A."/>
            <person name="Gowik U."/>
            <person name="Grigoriev I.V."/>
            <person name="Lyons E."/>
            <person name="Maher C.A."/>
            <person name="Martis M."/>
            <person name="Narechania A."/>
            <person name="Otillar R.P."/>
            <person name="Penning B.W."/>
            <person name="Salamov A.A."/>
            <person name="Wang Y."/>
            <person name="Zhang L."/>
            <person name="Carpita N.C."/>
            <person name="Freeling M."/>
            <person name="Gingle A.R."/>
            <person name="Hash C.T."/>
            <person name="Keller B."/>
            <person name="Klein P."/>
            <person name="Kresovich S."/>
            <person name="McCann M.C."/>
            <person name="Ming R."/>
            <person name="Peterson D.G."/>
            <person name="Mehboob-ur-Rahman"/>
            <person name="Ware D."/>
            <person name="Westhoff P."/>
            <person name="Mayer K.F."/>
            <person name="Messing J."/>
            <person name="Rokhsar D.S."/>
        </authorList>
    </citation>
    <scope>NUCLEOTIDE SEQUENCE [LARGE SCALE GENOMIC DNA]</scope>
    <source>
        <strain evidence="16">cv. BTx623</strain>
    </source>
</reference>
<evidence type="ECO:0000256" key="10">
    <source>
        <dbReference type="ARBA" id="ARBA00022833"/>
    </source>
</evidence>
<keyword evidence="16" id="KW-1185">Reference proteome</keyword>
<gene>
    <name evidence="15" type="ORF">SORBI_3006G281066</name>
</gene>
<dbReference type="GO" id="GO:0004526">
    <property type="term" value="F:ribonuclease P activity"/>
    <property type="evidence" value="ECO:0007669"/>
    <property type="project" value="UniProtKB-EC"/>
</dbReference>
<keyword evidence="7" id="KW-0540">Nuclease</keyword>
<dbReference type="EC" id="3.1.26.5" evidence="5"/>
<evidence type="ECO:0000256" key="2">
    <source>
        <dbReference type="ARBA" id="ARBA00001946"/>
    </source>
</evidence>
<evidence type="ECO:0000256" key="4">
    <source>
        <dbReference type="ARBA" id="ARBA00007626"/>
    </source>
</evidence>
<dbReference type="Proteomes" id="UP000000768">
    <property type="component" value="Chromosome 6"/>
</dbReference>
<evidence type="ECO:0000313" key="16">
    <source>
        <dbReference type="Proteomes" id="UP000000768"/>
    </source>
</evidence>
<name>A0A1Z5RGU8_SORBI</name>
<reference evidence="16" key="2">
    <citation type="journal article" date="2018" name="Plant J.">
        <title>The Sorghum bicolor reference genome: improved assembly, gene annotations, a transcriptome atlas, and signatures of genome organization.</title>
        <authorList>
            <person name="McCormick R.F."/>
            <person name="Truong S.K."/>
            <person name="Sreedasyam A."/>
            <person name="Jenkins J."/>
            <person name="Shu S."/>
            <person name="Sims D."/>
            <person name="Kennedy M."/>
            <person name="Amirebrahimi M."/>
            <person name="Weers B.D."/>
            <person name="McKinley B."/>
            <person name="Mattison A."/>
            <person name="Morishige D.T."/>
            <person name="Grimwood J."/>
            <person name="Schmutz J."/>
            <person name="Mullet J.E."/>
        </authorList>
    </citation>
    <scope>NUCLEOTIDE SEQUENCE [LARGE SCALE GENOMIC DNA]</scope>
    <source>
        <strain evidence="16">cv. BTx623</strain>
    </source>
</reference>
<evidence type="ECO:0000256" key="11">
    <source>
        <dbReference type="ARBA" id="ARBA00022842"/>
    </source>
</evidence>
<evidence type="ECO:0000256" key="8">
    <source>
        <dbReference type="ARBA" id="ARBA00022723"/>
    </source>
</evidence>
<dbReference type="InterPro" id="IPR011990">
    <property type="entry name" value="TPR-like_helical_dom_sf"/>
</dbReference>
<dbReference type="STRING" id="4558.A0A1Z5RGU8"/>
<keyword evidence="13" id="KW-0496">Mitochondrion</keyword>
<evidence type="ECO:0000256" key="9">
    <source>
        <dbReference type="ARBA" id="ARBA00022801"/>
    </source>
</evidence>
<evidence type="ECO:0000256" key="3">
    <source>
        <dbReference type="ARBA" id="ARBA00004173"/>
    </source>
</evidence>
<keyword evidence="8" id="KW-0479">Metal-binding</keyword>
<dbReference type="eggNOG" id="KOG1347">
    <property type="taxonomic scope" value="Eukaryota"/>
</dbReference>
<dbReference type="GO" id="GO:0046872">
    <property type="term" value="F:metal ion binding"/>
    <property type="evidence" value="ECO:0007669"/>
    <property type="project" value="UniProtKB-KW"/>
</dbReference>